<evidence type="ECO:0000313" key="3">
    <source>
        <dbReference type="Proteomes" id="UP000444721"/>
    </source>
</evidence>
<feature type="region of interest" description="Disordered" evidence="1">
    <location>
        <begin position="43"/>
        <end position="81"/>
    </location>
</feature>
<feature type="region of interest" description="Disordered" evidence="1">
    <location>
        <begin position="1"/>
        <end position="30"/>
    </location>
</feature>
<gene>
    <name evidence="2" type="ORF">FDP41_005420</name>
</gene>
<dbReference type="RefSeq" id="XP_044560139.1">
    <property type="nucleotide sequence ID" value="XM_044708943.1"/>
</dbReference>
<feature type="compositionally biased region" description="Basic and acidic residues" evidence="1">
    <location>
        <begin position="43"/>
        <end position="60"/>
    </location>
</feature>
<evidence type="ECO:0000256" key="1">
    <source>
        <dbReference type="SAM" id="MobiDB-lite"/>
    </source>
</evidence>
<evidence type="ECO:0000313" key="2">
    <source>
        <dbReference type="EMBL" id="KAF0975426.1"/>
    </source>
</evidence>
<accession>A0A6A5BKK7</accession>
<dbReference type="VEuPathDB" id="AmoebaDB:NF0104950"/>
<dbReference type="VEuPathDB" id="AmoebaDB:NfTy_066090"/>
<dbReference type="OrthoDB" id="247295at2759"/>
<feature type="region of interest" description="Disordered" evidence="1">
    <location>
        <begin position="98"/>
        <end position="117"/>
    </location>
</feature>
<name>A0A6A5BKK7_NAEFO</name>
<feature type="compositionally biased region" description="Polar residues" evidence="1">
    <location>
        <begin position="65"/>
        <end position="74"/>
    </location>
</feature>
<dbReference type="VEuPathDB" id="AmoebaDB:FDP41_005420"/>
<dbReference type="AlphaFoldDB" id="A0A6A5BKK7"/>
<dbReference type="GeneID" id="68112638"/>
<comment type="caution">
    <text evidence="2">The sequence shown here is derived from an EMBL/GenBank/DDBJ whole genome shotgun (WGS) entry which is preliminary data.</text>
</comment>
<proteinExistence type="predicted"/>
<dbReference type="EMBL" id="VFQX01000044">
    <property type="protein sequence ID" value="KAF0975426.1"/>
    <property type="molecule type" value="Genomic_DNA"/>
</dbReference>
<reference evidence="2 3" key="1">
    <citation type="journal article" date="2019" name="Sci. Rep.">
        <title>Nanopore sequencing improves the draft genome of the human pathogenic amoeba Naegleria fowleri.</title>
        <authorList>
            <person name="Liechti N."/>
            <person name="Schurch N."/>
            <person name="Bruggmann R."/>
            <person name="Wittwer M."/>
        </authorList>
    </citation>
    <scope>NUCLEOTIDE SEQUENCE [LARGE SCALE GENOMIC DNA]</scope>
    <source>
        <strain evidence="2 3">ATCC 30894</strain>
    </source>
</reference>
<organism evidence="2 3">
    <name type="scientific">Naegleria fowleri</name>
    <name type="common">Brain eating amoeba</name>
    <dbReference type="NCBI Taxonomy" id="5763"/>
    <lineage>
        <taxon>Eukaryota</taxon>
        <taxon>Discoba</taxon>
        <taxon>Heterolobosea</taxon>
        <taxon>Tetramitia</taxon>
        <taxon>Eutetramitia</taxon>
        <taxon>Vahlkampfiidae</taxon>
        <taxon>Naegleria</taxon>
    </lineage>
</organism>
<dbReference type="OMA" id="CTFSPNT"/>
<dbReference type="PANTHER" id="PTHR37028">
    <property type="entry name" value="UNNAMED PRODUCT-RELATED"/>
    <property type="match status" value="1"/>
</dbReference>
<feature type="compositionally biased region" description="Polar residues" evidence="1">
    <location>
        <begin position="8"/>
        <end position="17"/>
    </location>
</feature>
<dbReference type="Proteomes" id="UP000444721">
    <property type="component" value="Unassembled WGS sequence"/>
</dbReference>
<protein>
    <submittedName>
        <fullName evidence="2">Uncharacterized protein</fullName>
    </submittedName>
</protein>
<keyword evidence="3" id="KW-1185">Reference proteome</keyword>
<dbReference type="PANTHER" id="PTHR37028:SF4">
    <property type="entry name" value="ALMS MOTIF DOMAIN-CONTAINING PROTEIN"/>
    <property type="match status" value="1"/>
</dbReference>
<sequence>MTLEQEENTNSHSGNENMSDKINSHAAELLRSNNSHDRFLEMSFKMDDLRQQQEIERRNYEGMYNYSSPRSPNEASKDLSHKPELNSLSLEIASRLPTTSKERLFSPSSKPPTSPRLLDESHYTFRPQINKKSEEIELSKQHIGFEQRLYEMYKKTSNTQKKIEEKKKELMEKELEGCTFTPDVAKTINKIHVKGKNIEDRTMIWEMRRRQKLLKGKMEVESKEMEGCTFSPNTQRLKLPSPKSSGDPLGFEEFLKRQRQAREKKSELEKVFRTGEKWRNQITIPKEFSFGAKEGIKIKALQKPVTNDQANKKTNHFNLSMDQASEPLMFVGDGSLQFDEDNENLITTISTNHDGKDITNESGISDIPPQGLFSSKTSVTILDGGLNENNSTLPLTPNFSFGADSINSLKLSKEWIRRSQLKDEKKDSTSTNSSFN</sequence>